<feature type="non-terminal residue" evidence="1">
    <location>
        <position position="1"/>
    </location>
</feature>
<keyword evidence="2" id="KW-1185">Reference proteome</keyword>
<proteinExistence type="predicted"/>
<sequence length="140" mass="15019">FAALQHYPKGGKIQTVISDSGVGIVGSLQPILAENPAIFGTLDFSQPEAGPELVLQVFQQGQISSSSDDGRGLGLKRSGDVAANYNATVSIRQQNFELIMVYTEGKLTSSYRVGMPSLLGTHICFEFLIDSQATLVKLKK</sequence>
<dbReference type="Proteomes" id="UP000482634">
    <property type="component" value="Unassembled WGS sequence"/>
</dbReference>
<name>A0A6B3P049_9PSED</name>
<dbReference type="AlphaFoldDB" id="A0A6B3P049"/>
<dbReference type="EMBL" id="JAAHBU010000641">
    <property type="protein sequence ID" value="NER66801.1"/>
    <property type="molecule type" value="Genomic_DNA"/>
</dbReference>
<accession>A0A6B3P049</accession>
<evidence type="ECO:0000313" key="1">
    <source>
        <dbReference type="EMBL" id="NER66801.1"/>
    </source>
</evidence>
<gene>
    <name evidence="1" type="ORF">G3436_26865</name>
</gene>
<keyword evidence="1" id="KW-0067">ATP-binding</keyword>
<keyword evidence="1" id="KW-0547">Nucleotide-binding</keyword>
<dbReference type="GO" id="GO:0005524">
    <property type="term" value="F:ATP binding"/>
    <property type="evidence" value="ECO:0007669"/>
    <property type="project" value="UniProtKB-KW"/>
</dbReference>
<evidence type="ECO:0000313" key="2">
    <source>
        <dbReference type="Proteomes" id="UP000482634"/>
    </source>
</evidence>
<protein>
    <submittedName>
        <fullName evidence="1">ATP-binding protein</fullName>
    </submittedName>
</protein>
<reference evidence="1 2" key="1">
    <citation type="submission" date="2020-02" db="EMBL/GenBank/DDBJ databases">
        <title>Broccoli isolated Pseudomonas sp.</title>
        <authorList>
            <person name="Fujikawa T."/>
            <person name="Sawada H."/>
        </authorList>
    </citation>
    <scope>NUCLEOTIDE SEQUENCE [LARGE SCALE GENOMIC DNA]</scope>
    <source>
        <strain evidence="1 2">MAFF212427</strain>
    </source>
</reference>
<organism evidence="1 2">
    <name type="scientific">Pseudomonas brassicae</name>
    <dbReference type="NCBI Taxonomy" id="2708063"/>
    <lineage>
        <taxon>Bacteria</taxon>
        <taxon>Pseudomonadati</taxon>
        <taxon>Pseudomonadota</taxon>
        <taxon>Gammaproteobacteria</taxon>
        <taxon>Pseudomonadales</taxon>
        <taxon>Pseudomonadaceae</taxon>
        <taxon>Pseudomonas</taxon>
    </lineage>
</organism>
<comment type="caution">
    <text evidence="1">The sequence shown here is derived from an EMBL/GenBank/DDBJ whole genome shotgun (WGS) entry which is preliminary data.</text>
</comment>